<feature type="domain" description="Translation elongation factor P/YeiP central" evidence="11">
    <location>
        <begin position="71"/>
        <end position="125"/>
    </location>
</feature>
<dbReference type="GO" id="GO:0005829">
    <property type="term" value="C:cytosol"/>
    <property type="evidence" value="ECO:0007669"/>
    <property type="project" value="UniProtKB-ARBA"/>
</dbReference>
<proteinExistence type="inferred from homology"/>
<evidence type="ECO:0000256" key="5">
    <source>
        <dbReference type="ARBA" id="ARBA00022768"/>
    </source>
</evidence>
<dbReference type="CDD" id="cd04470">
    <property type="entry name" value="S1_EF-P_repeat_1"/>
    <property type="match status" value="1"/>
</dbReference>
<dbReference type="PIRSF" id="PIRSF005901">
    <property type="entry name" value="EF-P"/>
    <property type="match status" value="1"/>
</dbReference>
<dbReference type="InterPro" id="IPR020599">
    <property type="entry name" value="Transl_elong_fac_P/YeiP"/>
</dbReference>
<dbReference type="NCBIfam" id="NF001810">
    <property type="entry name" value="PRK00529.1"/>
    <property type="match status" value="1"/>
</dbReference>
<evidence type="ECO:0000256" key="6">
    <source>
        <dbReference type="ARBA" id="ARBA00022917"/>
    </source>
</evidence>
<dbReference type="InterPro" id="IPR015365">
    <property type="entry name" value="Elong-fact-P_C"/>
</dbReference>
<dbReference type="InterPro" id="IPR008991">
    <property type="entry name" value="Translation_prot_SH3-like_sf"/>
</dbReference>
<evidence type="ECO:0000256" key="1">
    <source>
        <dbReference type="ARBA" id="ARBA00004496"/>
    </source>
</evidence>
<dbReference type="Gene3D" id="2.40.50.140">
    <property type="entry name" value="Nucleic acid-binding proteins"/>
    <property type="match status" value="2"/>
</dbReference>
<keyword evidence="4 7" id="KW-0963">Cytoplasm</keyword>
<dbReference type="SMART" id="SM00841">
    <property type="entry name" value="Elong-fact-P_C"/>
    <property type="match status" value="1"/>
</dbReference>
<accession>A0A9W6GN54</accession>
<dbReference type="InterPro" id="IPR011768">
    <property type="entry name" value="Transl_elongation_fac_P"/>
</dbReference>
<dbReference type="NCBIfam" id="TIGR00038">
    <property type="entry name" value="efp"/>
    <property type="match status" value="1"/>
</dbReference>
<gene>
    <name evidence="7 12" type="primary">efp</name>
    <name evidence="12" type="ORF">PM10SUCC1_23930</name>
</gene>
<dbReference type="InterPro" id="IPR013185">
    <property type="entry name" value="Transl_elong_KOW-like"/>
</dbReference>
<evidence type="ECO:0000256" key="4">
    <source>
        <dbReference type="ARBA" id="ARBA00022490"/>
    </source>
</evidence>
<dbReference type="Pfam" id="PF08207">
    <property type="entry name" value="EFP_N"/>
    <property type="match status" value="1"/>
</dbReference>
<name>A0A9W6GN54_9FUSO</name>
<keyword evidence="6 7" id="KW-0648">Protein biosynthesis</keyword>
<dbReference type="PROSITE" id="PS01275">
    <property type="entry name" value="EFP"/>
    <property type="match status" value="1"/>
</dbReference>
<evidence type="ECO:0000313" key="13">
    <source>
        <dbReference type="Proteomes" id="UP001144471"/>
    </source>
</evidence>
<reference evidence="12" key="1">
    <citation type="submission" date="2022-12" db="EMBL/GenBank/DDBJ databases">
        <title>Reference genome sequencing for broad-spectrum identification of bacterial and archaeal isolates by mass spectrometry.</title>
        <authorList>
            <person name="Sekiguchi Y."/>
            <person name="Tourlousse D.M."/>
        </authorList>
    </citation>
    <scope>NUCLEOTIDE SEQUENCE</scope>
    <source>
        <strain evidence="12">10succ1</strain>
    </source>
</reference>
<dbReference type="FunFam" id="2.40.50.140:FF:000004">
    <property type="entry name" value="Elongation factor P"/>
    <property type="match status" value="1"/>
</dbReference>
<evidence type="ECO:0000256" key="9">
    <source>
        <dbReference type="RuleBase" id="RU004389"/>
    </source>
</evidence>
<dbReference type="InterPro" id="IPR001059">
    <property type="entry name" value="Transl_elong_P/YeiP_cen"/>
</dbReference>
<comment type="caution">
    <text evidence="12">The sequence shown here is derived from an EMBL/GenBank/DDBJ whole genome shotgun (WGS) entry which is preliminary data.</text>
</comment>
<evidence type="ECO:0000259" key="11">
    <source>
        <dbReference type="SMART" id="SM01185"/>
    </source>
</evidence>
<protein>
    <recommendedName>
        <fullName evidence="7 8">Elongation factor P</fullName>
        <shortName evidence="7">EF-P</shortName>
    </recommendedName>
</protein>
<dbReference type="Pfam" id="PF01132">
    <property type="entry name" value="EFP"/>
    <property type="match status" value="1"/>
</dbReference>
<organism evidence="12 13">
    <name type="scientific">Propionigenium maris DSM 9537</name>
    <dbReference type="NCBI Taxonomy" id="1123000"/>
    <lineage>
        <taxon>Bacteria</taxon>
        <taxon>Fusobacteriati</taxon>
        <taxon>Fusobacteriota</taxon>
        <taxon>Fusobacteriia</taxon>
        <taxon>Fusobacteriales</taxon>
        <taxon>Fusobacteriaceae</taxon>
        <taxon>Propionigenium</taxon>
    </lineage>
</organism>
<dbReference type="InterPro" id="IPR013852">
    <property type="entry name" value="Transl_elong_P/YeiP_CS"/>
</dbReference>
<evidence type="ECO:0000256" key="3">
    <source>
        <dbReference type="ARBA" id="ARBA00009479"/>
    </source>
</evidence>
<dbReference type="Proteomes" id="UP001144471">
    <property type="component" value="Unassembled WGS sequence"/>
</dbReference>
<comment type="function">
    <text evidence="7">Involved in peptide bond synthesis. Stimulates efficient translation and peptide-bond synthesis on native or reconstituted 70S ribosomes in vitro. Probably functions indirectly by altering the affinity of the ribosome for aminoacyl-tRNA, thus increasing their reactivity as acceptors for peptidyl transferase.</text>
</comment>
<dbReference type="PANTHER" id="PTHR30053">
    <property type="entry name" value="ELONGATION FACTOR P"/>
    <property type="match status" value="1"/>
</dbReference>
<dbReference type="SUPFAM" id="SSF50104">
    <property type="entry name" value="Translation proteins SH3-like domain"/>
    <property type="match status" value="1"/>
</dbReference>
<dbReference type="RefSeq" id="WP_281836266.1">
    <property type="nucleotide sequence ID" value="NZ_BSDY01000011.1"/>
</dbReference>
<dbReference type="InterPro" id="IPR012340">
    <property type="entry name" value="NA-bd_OB-fold"/>
</dbReference>
<dbReference type="PANTHER" id="PTHR30053:SF12">
    <property type="entry name" value="ELONGATION FACTOR P (EF-P) FAMILY PROTEIN"/>
    <property type="match status" value="1"/>
</dbReference>
<dbReference type="SMART" id="SM01185">
    <property type="entry name" value="EFP"/>
    <property type="match status" value="1"/>
</dbReference>
<keyword evidence="13" id="KW-1185">Reference proteome</keyword>
<dbReference type="GO" id="GO:0043043">
    <property type="term" value="P:peptide biosynthetic process"/>
    <property type="evidence" value="ECO:0007669"/>
    <property type="project" value="InterPro"/>
</dbReference>
<dbReference type="EMBL" id="BSDY01000011">
    <property type="protein sequence ID" value="GLI56879.1"/>
    <property type="molecule type" value="Genomic_DNA"/>
</dbReference>
<evidence type="ECO:0000313" key="12">
    <source>
        <dbReference type="EMBL" id="GLI56879.1"/>
    </source>
</evidence>
<comment type="similarity">
    <text evidence="3 7 9">Belongs to the elongation factor P family.</text>
</comment>
<dbReference type="SUPFAM" id="SSF50249">
    <property type="entry name" value="Nucleic acid-binding proteins"/>
    <property type="match status" value="2"/>
</dbReference>
<dbReference type="GO" id="GO:0003746">
    <property type="term" value="F:translation elongation factor activity"/>
    <property type="evidence" value="ECO:0007669"/>
    <property type="project" value="UniProtKB-UniRule"/>
</dbReference>
<dbReference type="Gene3D" id="2.30.30.30">
    <property type="match status" value="1"/>
</dbReference>
<comment type="subcellular location">
    <subcellularLocation>
        <location evidence="1 7">Cytoplasm</location>
    </subcellularLocation>
</comment>
<evidence type="ECO:0000256" key="8">
    <source>
        <dbReference type="NCBIfam" id="TIGR00038"/>
    </source>
</evidence>
<dbReference type="InterPro" id="IPR014722">
    <property type="entry name" value="Rib_uL2_dom2"/>
</dbReference>
<keyword evidence="5 7" id="KW-0251">Elongation factor</keyword>
<feature type="domain" description="Elongation factor P C-terminal" evidence="10">
    <location>
        <begin position="133"/>
        <end position="188"/>
    </location>
</feature>
<dbReference type="Pfam" id="PF09285">
    <property type="entry name" value="Elong-fact-P_C"/>
    <property type="match status" value="1"/>
</dbReference>
<dbReference type="CDD" id="cd05794">
    <property type="entry name" value="S1_EF-P_repeat_2"/>
    <property type="match status" value="1"/>
</dbReference>
<sequence length="190" mass="21683">MKQADQLRAGSTFEDNGVPFLILKGERFQSTSGKRQRAPEIKFRVKDLISGKVSDITVKANDMMNDIILERSQMQFLYEMDGEYHFMNQETYDQIALQKDDLADAVNYLKEEMVIDILFFEGRAVGVELENHVVLKVTYTEPGLKGDTTGKAMKPATLETGFEILVPLFIEMDELIKVDTRTGKYVERAK</sequence>
<evidence type="ECO:0000256" key="7">
    <source>
        <dbReference type="HAMAP-Rule" id="MF_00141"/>
    </source>
</evidence>
<dbReference type="AlphaFoldDB" id="A0A9W6GN54"/>
<comment type="pathway">
    <text evidence="2 7">Protein biosynthesis; polypeptide chain elongation.</text>
</comment>
<evidence type="ECO:0000259" key="10">
    <source>
        <dbReference type="SMART" id="SM00841"/>
    </source>
</evidence>
<evidence type="ECO:0000256" key="2">
    <source>
        <dbReference type="ARBA" id="ARBA00004815"/>
    </source>
</evidence>
<dbReference type="FunFam" id="2.40.50.140:FF:000009">
    <property type="entry name" value="Elongation factor P"/>
    <property type="match status" value="1"/>
</dbReference>
<dbReference type="HAMAP" id="MF_00141">
    <property type="entry name" value="EF_P"/>
    <property type="match status" value="1"/>
</dbReference>